<dbReference type="PANTHER" id="PTHR22683:SF41">
    <property type="entry name" value="DNA TRANSLOCASE FTSK"/>
    <property type="match status" value="1"/>
</dbReference>
<evidence type="ECO:0000313" key="10">
    <source>
        <dbReference type="EMBL" id="SPP28828.1"/>
    </source>
</evidence>
<dbReference type="AlphaFoldDB" id="A0A2X0QXD2"/>
<dbReference type="Pfam" id="PF17854">
    <property type="entry name" value="FtsK_alpha"/>
    <property type="match status" value="1"/>
</dbReference>
<dbReference type="InterPro" id="IPR036390">
    <property type="entry name" value="WH_DNA-bd_sf"/>
</dbReference>
<reference evidence="11" key="1">
    <citation type="submission" date="2018-04" db="EMBL/GenBank/DDBJ databases">
        <authorList>
            <person name="Illikoud N."/>
        </authorList>
    </citation>
    <scope>NUCLEOTIDE SEQUENCE [LARGE SCALE GENOMIC DNA]</scope>
</reference>
<dbReference type="GO" id="GO:0003677">
    <property type="term" value="F:DNA binding"/>
    <property type="evidence" value="ECO:0007669"/>
    <property type="project" value="UniProtKB-KW"/>
</dbReference>
<keyword evidence="5" id="KW-0238">DNA-binding</keyword>
<dbReference type="GO" id="GO:0016020">
    <property type="term" value="C:membrane"/>
    <property type="evidence" value="ECO:0007669"/>
    <property type="project" value="UniProtKB-SubCell"/>
</dbReference>
<dbReference type="SUPFAM" id="SSF52540">
    <property type="entry name" value="P-loop containing nucleoside triphosphate hydrolases"/>
    <property type="match status" value="1"/>
</dbReference>
<evidence type="ECO:0000259" key="9">
    <source>
        <dbReference type="PROSITE" id="PS50901"/>
    </source>
</evidence>
<evidence type="ECO:0000256" key="2">
    <source>
        <dbReference type="ARBA" id="ARBA00006474"/>
    </source>
</evidence>
<name>A0A2X0QXD2_BROTH</name>
<dbReference type="EMBL" id="OUNC01000023">
    <property type="protein sequence ID" value="SPP28828.1"/>
    <property type="molecule type" value="Genomic_DNA"/>
</dbReference>
<feature type="transmembrane region" description="Helical" evidence="8">
    <location>
        <begin position="59"/>
        <end position="82"/>
    </location>
</feature>
<feature type="domain" description="FtsK" evidence="9">
    <location>
        <begin position="436"/>
        <end position="632"/>
    </location>
</feature>
<feature type="transmembrane region" description="Helical" evidence="8">
    <location>
        <begin position="94"/>
        <end position="118"/>
    </location>
</feature>
<comment type="subcellular location">
    <subcellularLocation>
        <location evidence="1">Membrane</location>
        <topology evidence="1">Multi-pass membrane protein</topology>
    </subcellularLocation>
</comment>
<dbReference type="InterPro" id="IPR002543">
    <property type="entry name" value="FtsK_dom"/>
</dbReference>
<dbReference type="GO" id="GO:0005524">
    <property type="term" value="F:ATP binding"/>
    <property type="evidence" value="ECO:0007669"/>
    <property type="project" value="UniProtKB-UniRule"/>
</dbReference>
<keyword evidence="4 6" id="KW-0067">ATP-binding</keyword>
<dbReference type="InterPro" id="IPR036388">
    <property type="entry name" value="WH-like_DNA-bd_sf"/>
</dbReference>
<keyword evidence="8" id="KW-1133">Transmembrane helix</keyword>
<feature type="binding site" evidence="6">
    <location>
        <begin position="453"/>
        <end position="460"/>
    </location>
    <ligand>
        <name>ATP</name>
        <dbReference type="ChEBI" id="CHEBI:30616"/>
    </ligand>
</feature>
<evidence type="ECO:0000256" key="7">
    <source>
        <dbReference type="SAM" id="MobiDB-lite"/>
    </source>
</evidence>
<evidence type="ECO:0000256" key="3">
    <source>
        <dbReference type="ARBA" id="ARBA00022741"/>
    </source>
</evidence>
<dbReference type="Gene3D" id="3.40.50.300">
    <property type="entry name" value="P-loop containing nucleotide triphosphate hydrolases"/>
    <property type="match status" value="1"/>
</dbReference>
<keyword evidence="8" id="KW-0472">Membrane</keyword>
<evidence type="ECO:0000256" key="5">
    <source>
        <dbReference type="ARBA" id="ARBA00023125"/>
    </source>
</evidence>
<sequence length="772" mass="85287">MAQQRSQRKKTTKKKKKKVLDLKKWPIPFESAGIILIILAIFGMGQFGFVGRFLFEMSVVLAGTFAGVLLILIGLLGIHFIVKRKWPALLKPHFLGVFFMLFAIMVIYHTAIVQPLLFGDLSVMQVSNQLVNNYRLETISLVSVGGGYITALLVTLTYFLFAAVGTYILATLLFIEGVFLVTDHSPREVLNWLVAKISQKIKAYKEKKPKVKKTVERQLVKESEEIEPEPAKNVAYEPPRIKSFNEGKQMPDLRAEVLGNAAKPQPITELAKEVPENDDPVIGNTPDVVPFTAPLIDTSYELPSTTLLNPTKFVDQSDEKRQINENAKILEATFKSFGVDAKVTEVHLGPAVTEYEVQPAVGVKVSKVVSLTDDIALALAAKEVRIQAPIPGKSVIGIEVPNKNVAMVTLREILEDNPQNIPSEKLQIALGRDISGEAVMAKLNKMPHLLVAGATGSGKSVCINSIITSILLKAKPHEVKMMLIDPKMVELSVYNGVPHLLTPVVTNPKKAAQALQKVVAEMERRYDLFSHYGTRNIEGYNQIVAENNETESVKQTPLPYIVTIVDELADLMLVASNDVESAIMRITQMGRASGIHMIVATQRPSVDVITGVIKANIPARISFAVSSAIDSRTILDMSGGEKLLGMGDMLFKTADSSKPTRIQGAFLSDQEVETIVDACIEQQKAQYQEEMIPDEIDTNQAEPDDELFDEAVQMFVQQQAASVSMLQRKFKVGYNRAARIVDEMENRGIVGPHEGSKPRRVNVTEWPIQESE</sequence>
<organism evidence="10 11">
    <name type="scientific">Brochothrix thermosphacta</name>
    <name type="common">Microbacterium thermosphactum</name>
    <dbReference type="NCBI Taxonomy" id="2756"/>
    <lineage>
        <taxon>Bacteria</taxon>
        <taxon>Bacillati</taxon>
        <taxon>Bacillota</taxon>
        <taxon>Bacilli</taxon>
        <taxon>Bacillales</taxon>
        <taxon>Listeriaceae</taxon>
        <taxon>Brochothrix</taxon>
    </lineage>
</organism>
<dbReference type="InterPro" id="IPR018541">
    <property type="entry name" value="Ftsk_gamma"/>
</dbReference>
<dbReference type="Gene3D" id="3.30.980.40">
    <property type="match status" value="1"/>
</dbReference>
<dbReference type="PANTHER" id="PTHR22683">
    <property type="entry name" value="SPORULATION PROTEIN RELATED"/>
    <property type="match status" value="1"/>
</dbReference>
<feature type="transmembrane region" description="Helical" evidence="8">
    <location>
        <begin position="25"/>
        <end position="47"/>
    </location>
</feature>
<keyword evidence="8" id="KW-0812">Transmembrane</keyword>
<evidence type="ECO:0000313" key="11">
    <source>
        <dbReference type="Proteomes" id="UP000270190"/>
    </source>
</evidence>
<dbReference type="InterPro" id="IPR050206">
    <property type="entry name" value="FtsK/SpoIIIE/SftA"/>
</dbReference>
<protein>
    <submittedName>
        <fullName evidence="10">Spore DNA directional translocase (Motor ATPase)</fullName>
    </submittedName>
</protein>
<dbReference type="Pfam" id="PF09397">
    <property type="entry name" value="FtsK_gamma"/>
    <property type="match status" value="1"/>
</dbReference>
<dbReference type="SUPFAM" id="SSF46785">
    <property type="entry name" value="Winged helix' DNA-binding domain"/>
    <property type="match status" value="1"/>
</dbReference>
<evidence type="ECO:0000256" key="1">
    <source>
        <dbReference type="ARBA" id="ARBA00004141"/>
    </source>
</evidence>
<gene>
    <name evidence="10" type="primary">spoIIIE</name>
    <name evidence="10" type="ORF">BTBSAS_30146</name>
</gene>
<feature type="transmembrane region" description="Helical" evidence="8">
    <location>
        <begin position="159"/>
        <end position="181"/>
    </location>
</feature>
<dbReference type="Pfam" id="PF01580">
    <property type="entry name" value="FtsK_SpoIIIE"/>
    <property type="match status" value="1"/>
</dbReference>
<evidence type="ECO:0000256" key="4">
    <source>
        <dbReference type="ARBA" id="ARBA00022840"/>
    </source>
</evidence>
<keyword evidence="3 6" id="KW-0547">Nucleotide-binding</keyword>
<accession>A0A2X0QXD2</accession>
<comment type="similarity">
    <text evidence="2">Belongs to the FtsK/SpoIIIE/SftA family.</text>
</comment>
<proteinExistence type="inferred from homology"/>
<dbReference type="InterPro" id="IPR041027">
    <property type="entry name" value="FtsK_alpha"/>
</dbReference>
<dbReference type="SMART" id="SM00843">
    <property type="entry name" value="Ftsk_gamma"/>
    <property type="match status" value="1"/>
</dbReference>
<evidence type="ECO:0000256" key="8">
    <source>
        <dbReference type="SAM" id="Phobius"/>
    </source>
</evidence>
<dbReference type="Proteomes" id="UP000270190">
    <property type="component" value="Unassembled WGS sequence"/>
</dbReference>
<dbReference type="InterPro" id="IPR027417">
    <property type="entry name" value="P-loop_NTPase"/>
</dbReference>
<evidence type="ECO:0000256" key="6">
    <source>
        <dbReference type="PROSITE-ProRule" id="PRU00289"/>
    </source>
</evidence>
<feature type="transmembrane region" description="Helical" evidence="8">
    <location>
        <begin position="138"/>
        <end position="154"/>
    </location>
</feature>
<dbReference type="Gene3D" id="1.10.10.10">
    <property type="entry name" value="Winged helix-like DNA-binding domain superfamily/Winged helix DNA-binding domain"/>
    <property type="match status" value="1"/>
</dbReference>
<feature type="region of interest" description="Disordered" evidence="7">
    <location>
        <begin position="749"/>
        <end position="772"/>
    </location>
</feature>
<dbReference type="PROSITE" id="PS50901">
    <property type="entry name" value="FTSK"/>
    <property type="match status" value="1"/>
</dbReference>